<evidence type="ECO:0000256" key="1">
    <source>
        <dbReference type="SAM" id="MobiDB-lite"/>
    </source>
</evidence>
<feature type="compositionally biased region" description="Polar residues" evidence="1">
    <location>
        <begin position="27"/>
        <end position="36"/>
    </location>
</feature>
<dbReference type="Proteomes" id="UP000814176">
    <property type="component" value="Unassembled WGS sequence"/>
</dbReference>
<evidence type="ECO:0000313" key="2">
    <source>
        <dbReference type="EMBL" id="KAH9844039.1"/>
    </source>
</evidence>
<name>A0ABQ8KXL0_9APHY</name>
<gene>
    <name evidence="2" type="ORF">C8Q71DRAFT_731004</name>
</gene>
<feature type="non-terminal residue" evidence="2">
    <location>
        <position position="1"/>
    </location>
</feature>
<reference evidence="2 3" key="1">
    <citation type="journal article" date="2021" name="Environ. Microbiol.">
        <title>Gene family expansions and transcriptome signatures uncover fungal adaptations to wood decay.</title>
        <authorList>
            <person name="Hage H."/>
            <person name="Miyauchi S."/>
            <person name="Viragh M."/>
            <person name="Drula E."/>
            <person name="Min B."/>
            <person name="Chaduli D."/>
            <person name="Navarro D."/>
            <person name="Favel A."/>
            <person name="Norest M."/>
            <person name="Lesage-Meessen L."/>
            <person name="Balint B."/>
            <person name="Merenyi Z."/>
            <person name="de Eugenio L."/>
            <person name="Morin E."/>
            <person name="Martinez A.T."/>
            <person name="Baldrian P."/>
            <person name="Stursova M."/>
            <person name="Martinez M.J."/>
            <person name="Novotny C."/>
            <person name="Magnuson J.K."/>
            <person name="Spatafora J.W."/>
            <person name="Maurice S."/>
            <person name="Pangilinan J."/>
            <person name="Andreopoulos W."/>
            <person name="LaButti K."/>
            <person name="Hundley H."/>
            <person name="Na H."/>
            <person name="Kuo A."/>
            <person name="Barry K."/>
            <person name="Lipzen A."/>
            <person name="Henrissat B."/>
            <person name="Riley R."/>
            <person name="Ahrendt S."/>
            <person name="Nagy L.G."/>
            <person name="Grigoriev I.V."/>
            <person name="Martin F."/>
            <person name="Rosso M.N."/>
        </authorList>
    </citation>
    <scope>NUCLEOTIDE SEQUENCE [LARGE SCALE GENOMIC DNA]</scope>
    <source>
        <strain evidence="2 3">CIRM-BRFM 1785</strain>
    </source>
</reference>
<keyword evidence="3" id="KW-1185">Reference proteome</keyword>
<comment type="caution">
    <text evidence="2">The sequence shown here is derived from an EMBL/GenBank/DDBJ whole genome shotgun (WGS) entry which is preliminary data.</text>
</comment>
<dbReference type="RefSeq" id="XP_047784849.1">
    <property type="nucleotide sequence ID" value="XM_047922153.1"/>
</dbReference>
<protein>
    <submittedName>
        <fullName evidence="2">Uncharacterized protein</fullName>
    </submittedName>
</protein>
<accession>A0ABQ8KXL0</accession>
<sequence>MSPRLLSCLWRHSQSARPHARLAAPSRQYSASSSDKSPSRHAQFYSDLIPGMIPVALLGSAVYLALRLAQAHLSHEKFLEEAHARVNALEEEIEALRNAQVTTTESSAQAGPSGGSASTSRWWFR</sequence>
<proteinExistence type="predicted"/>
<feature type="region of interest" description="Disordered" evidence="1">
    <location>
        <begin position="20"/>
        <end position="41"/>
    </location>
</feature>
<dbReference type="GeneID" id="72002885"/>
<evidence type="ECO:0000313" key="3">
    <source>
        <dbReference type="Proteomes" id="UP000814176"/>
    </source>
</evidence>
<feature type="region of interest" description="Disordered" evidence="1">
    <location>
        <begin position="99"/>
        <end position="125"/>
    </location>
</feature>
<dbReference type="EMBL" id="JADCUA010000001">
    <property type="protein sequence ID" value="KAH9844039.1"/>
    <property type="molecule type" value="Genomic_DNA"/>
</dbReference>
<feature type="compositionally biased region" description="Low complexity" evidence="1">
    <location>
        <begin position="106"/>
        <end position="125"/>
    </location>
</feature>
<organism evidence="2 3">
    <name type="scientific">Rhodofomes roseus</name>
    <dbReference type="NCBI Taxonomy" id="34475"/>
    <lineage>
        <taxon>Eukaryota</taxon>
        <taxon>Fungi</taxon>
        <taxon>Dikarya</taxon>
        <taxon>Basidiomycota</taxon>
        <taxon>Agaricomycotina</taxon>
        <taxon>Agaricomycetes</taxon>
        <taxon>Polyporales</taxon>
        <taxon>Rhodofomes</taxon>
    </lineage>
</organism>